<name>A0A9D1J5Y3_9BACT</name>
<proteinExistence type="predicted"/>
<evidence type="ECO:0000259" key="1">
    <source>
        <dbReference type="PROSITE" id="PS51352"/>
    </source>
</evidence>
<dbReference type="InterPro" id="IPR013766">
    <property type="entry name" value="Thioredoxin_domain"/>
</dbReference>
<reference evidence="2" key="1">
    <citation type="submission" date="2020-10" db="EMBL/GenBank/DDBJ databases">
        <authorList>
            <person name="Gilroy R."/>
        </authorList>
    </citation>
    <scope>NUCLEOTIDE SEQUENCE</scope>
    <source>
        <strain evidence="2">ChiHjej13B12-12457</strain>
    </source>
</reference>
<organism evidence="2 3">
    <name type="scientific">Candidatus Coprenecus avistercoris</name>
    <dbReference type="NCBI Taxonomy" id="2840730"/>
    <lineage>
        <taxon>Bacteria</taxon>
        <taxon>Pseudomonadati</taxon>
        <taxon>Bacteroidota</taxon>
        <taxon>Bacteroidia</taxon>
        <taxon>Bacteroidales</taxon>
        <taxon>Rikenellaceae</taxon>
        <taxon>Rikenellaceae incertae sedis</taxon>
        <taxon>Candidatus Coprenecus</taxon>
    </lineage>
</organism>
<accession>A0A9D1J5Y3</accession>
<reference evidence="2" key="2">
    <citation type="journal article" date="2021" name="PeerJ">
        <title>Extensive microbial diversity within the chicken gut microbiome revealed by metagenomics and culture.</title>
        <authorList>
            <person name="Gilroy R."/>
            <person name="Ravi A."/>
            <person name="Getino M."/>
            <person name="Pursley I."/>
            <person name="Horton D.L."/>
            <person name="Alikhan N.F."/>
            <person name="Baker D."/>
            <person name="Gharbi K."/>
            <person name="Hall N."/>
            <person name="Watson M."/>
            <person name="Adriaenssens E.M."/>
            <person name="Foster-Nyarko E."/>
            <person name="Jarju S."/>
            <person name="Secka A."/>
            <person name="Antonio M."/>
            <person name="Oren A."/>
            <person name="Chaudhuri R.R."/>
            <person name="La Ragione R."/>
            <person name="Hildebrand F."/>
            <person name="Pallen M.J."/>
        </authorList>
    </citation>
    <scope>NUCLEOTIDE SEQUENCE</scope>
    <source>
        <strain evidence="2">ChiHjej13B12-12457</strain>
    </source>
</reference>
<sequence>MTITPLFISGCNFHNETGQRGPKPFPAVSVPAMLSGQDAAEYAAEHFWNRYFDSTASWAGISDTLIGGVRQEDMTAAVREYLLALWSIPYDRAFKAQTHLMTLAETSLERDTSGHIYDWFTATMESALWNPLSELRNEGLYIPVIESILRTRRTGEHYSTYYQQQLTTCRNNSPGTPAADFTFTDAKGHPHSLYGTPGEYTLLLFSNPGCPACRGIISLLKDSPMINSMVRDGRMTLLSIYIDEDVAEWFKGLSDYPEEWITGYNQDLTIRDQLVYDVRAIPSLYLLDRDKKVLFKDISPNMLMLQLERL</sequence>
<evidence type="ECO:0000313" key="3">
    <source>
        <dbReference type="Proteomes" id="UP000886744"/>
    </source>
</evidence>
<dbReference type="InterPro" id="IPR033395">
    <property type="entry name" value="DUF5106"/>
</dbReference>
<gene>
    <name evidence="2" type="ORF">IAC94_00810</name>
</gene>
<dbReference type="Pfam" id="PF17127">
    <property type="entry name" value="DUF5106"/>
    <property type="match status" value="1"/>
</dbReference>
<protein>
    <submittedName>
        <fullName evidence="2">DUF5106 domain-containing protein</fullName>
    </submittedName>
</protein>
<feature type="domain" description="Thioredoxin" evidence="1">
    <location>
        <begin position="172"/>
        <end position="310"/>
    </location>
</feature>
<dbReference type="AlphaFoldDB" id="A0A9D1J5Y3"/>
<dbReference type="Proteomes" id="UP000886744">
    <property type="component" value="Unassembled WGS sequence"/>
</dbReference>
<dbReference type="InterPro" id="IPR036249">
    <property type="entry name" value="Thioredoxin-like_sf"/>
</dbReference>
<dbReference type="SUPFAM" id="SSF52833">
    <property type="entry name" value="Thioredoxin-like"/>
    <property type="match status" value="1"/>
</dbReference>
<dbReference type="Gene3D" id="3.40.30.10">
    <property type="entry name" value="Glutaredoxin"/>
    <property type="match status" value="1"/>
</dbReference>
<dbReference type="PROSITE" id="PS51352">
    <property type="entry name" value="THIOREDOXIN_2"/>
    <property type="match status" value="1"/>
</dbReference>
<evidence type="ECO:0000313" key="2">
    <source>
        <dbReference type="EMBL" id="HIR62050.1"/>
    </source>
</evidence>
<dbReference type="EMBL" id="DVHI01000014">
    <property type="protein sequence ID" value="HIR62050.1"/>
    <property type="molecule type" value="Genomic_DNA"/>
</dbReference>
<comment type="caution">
    <text evidence="2">The sequence shown here is derived from an EMBL/GenBank/DDBJ whole genome shotgun (WGS) entry which is preliminary data.</text>
</comment>